<dbReference type="GO" id="GO:0006357">
    <property type="term" value="P:regulation of transcription by RNA polymerase II"/>
    <property type="evidence" value="ECO:0007669"/>
    <property type="project" value="TreeGrafter"/>
</dbReference>
<evidence type="ECO:0000256" key="6">
    <source>
        <dbReference type="ARBA" id="ARBA00023015"/>
    </source>
</evidence>
<dbReference type="GO" id="GO:0005634">
    <property type="term" value="C:nucleus"/>
    <property type="evidence" value="ECO:0007669"/>
    <property type="project" value="UniProtKB-SubCell"/>
</dbReference>
<dbReference type="AlphaFoldDB" id="A0A443SWL1"/>
<evidence type="ECO:0000256" key="5">
    <source>
        <dbReference type="ARBA" id="ARBA00022833"/>
    </source>
</evidence>
<evidence type="ECO:0000256" key="8">
    <source>
        <dbReference type="ARBA" id="ARBA00023242"/>
    </source>
</evidence>
<accession>A0A443SWL1</accession>
<sequence>MHFTVQQQRTEKQRVFCVVLSVFYEQTNRKSEIDLRNRDALLASSWVLLQHAQSVHGSKLYIDILSNEPSILPPIDGQTPGVPTVGGNLSSAVNCSMASSPLTPTHPALSLLRMPLHDRQFPASLFAAAAAAAASRPIVTSGASHSDLFSSASPSVLNHHPVASLFADAHNLFSAAAASDSHSTRSGNVSRSASRNSSLPPPSGHQSAPISSFEPHLDFYSQRLRQLAGATSPGAARSSVSPVRKHTPPSFSSSMSSSNTAPNSSTVTTANTCDILGNSRASLSQQPSSPKHKSCE</sequence>
<comment type="subcellular location">
    <subcellularLocation>
        <location evidence="1">Nucleus</location>
    </subcellularLocation>
</comment>
<feature type="compositionally biased region" description="Low complexity" evidence="9">
    <location>
        <begin position="248"/>
        <end position="272"/>
    </location>
</feature>
<feature type="compositionally biased region" description="Polar residues" evidence="9">
    <location>
        <begin position="279"/>
        <end position="289"/>
    </location>
</feature>
<dbReference type="PANTHER" id="PTHR45993:SF6">
    <property type="entry name" value="C2H2-TYPE DOMAIN-CONTAINING PROTEIN"/>
    <property type="match status" value="1"/>
</dbReference>
<dbReference type="PANTHER" id="PTHR45993">
    <property type="entry name" value="B-CELL LYMPHOMA/LEUKEMIA 11"/>
    <property type="match status" value="1"/>
</dbReference>
<proteinExistence type="predicted"/>
<keyword evidence="7" id="KW-0804">Transcription</keyword>
<evidence type="ECO:0000313" key="11">
    <source>
        <dbReference type="Proteomes" id="UP000288716"/>
    </source>
</evidence>
<dbReference type="InterPro" id="IPR051497">
    <property type="entry name" value="Dev/Hematopoietic_TF"/>
</dbReference>
<dbReference type="GO" id="GO:0003700">
    <property type="term" value="F:DNA-binding transcription factor activity"/>
    <property type="evidence" value="ECO:0007669"/>
    <property type="project" value="TreeGrafter"/>
</dbReference>
<keyword evidence="2" id="KW-0479">Metal-binding</keyword>
<keyword evidence="6" id="KW-0805">Transcription regulation</keyword>
<organism evidence="10 11">
    <name type="scientific">Leptotrombidium deliense</name>
    <dbReference type="NCBI Taxonomy" id="299467"/>
    <lineage>
        <taxon>Eukaryota</taxon>
        <taxon>Metazoa</taxon>
        <taxon>Ecdysozoa</taxon>
        <taxon>Arthropoda</taxon>
        <taxon>Chelicerata</taxon>
        <taxon>Arachnida</taxon>
        <taxon>Acari</taxon>
        <taxon>Acariformes</taxon>
        <taxon>Trombidiformes</taxon>
        <taxon>Prostigmata</taxon>
        <taxon>Anystina</taxon>
        <taxon>Parasitengona</taxon>
        <taxon>Trombiculoidea</taxon>
        <taxon>Trombiculidae</taxon>
        <taxon>Leptotrombidium</taxon>
    </lineage>
</organism>
<dbReference type="GO" id="GO:0000978">
    <property type="term" value="F:RNA polymerase II cis-regulatory region sequence-specific DNA binding"/>
    <property type="evidence" value="ECO:0007669"/>
    <property type="project" value="TreeGrafter"/>
</dbReference>
<dbReference type="VEuPathDB" id="VectorBase:LDEU000117"/>
<feature type="region of interest" description="Disordered" evidence="9">
    <location>
        <begin position="178"/>
        <end position="212"/>
    </location>
</feature>
<evidence type="ECO:0000256" key="9">
    <source>
        <dbReference type="SAM" id="MobiDB-lite"/>
    </source>
</evidence>
<evidence type="ECO:0000256" key="2">
    <source>
        <dbReference type="ARBA" id="ARBA00022723"/>
    </source>
</evidence>
<reference evidence="10 11" key="1">
    <citation type="journal article" date="2018" name="Gigascience">
        <title>Genomes of trombidid mites reveal novel predicted allergens and laterally-transferred genes associated with secondary metabolism.</title>
        <authorList>
            <person name="Dong X."/>
            <person name="Chaisiri K."/>
            <person name="Xia D."/>
            <person name="Armstrong S.D."/>
            <person name="Fang Y."/>
            <person name="Donnelly M.J."/>
            <person name="Kadowaki T."/>
            <person name="McGarry J.W."/>
            <person name="Darby A.C."/>
            <person name="Makepeace B.L."/>
        </authorList>
    </citation>
    <scope>NUCLEOTIDE SEQUENCE [LARGE SCALE GENOMIC DNA]</scope>
    <source>
        <strain evidence="10">UoL-UT</strain>
    </source>
</reference>
<comment type="caution">
    <text evidence="10">The sequence shown here is derived from an EMBL/GenBank/DDBJ whole genome shotgun (WGS) entry which is preliminary data.</text>
</comment>
<gene>
    <name evidence="10" type="ORF">B4U80_05472</name>
</gene>
<dbReference type="GO" id="GO:0008270">
    <property type="term" value="F:zinc ion binding"/>
    <property type="evidence" value="ECO:0007669"/>
    <property type="project" value="UniProtKB-KW"/>
</dbReference>
<evidence type="ECO:0000256" key="7">
    <source>
        <dbReference type="ARBA" id="ARBA00023163"/>
    </source>
</evidence>
<evidence type="ECO:0000313" key="10">
    <source>
        <dbReference type="EMBL" id="RWS31922.1"/>
    </source>
</evidence>
<feature type="region of interest" description="Disordered" evidence="9">
    <location>
        <begin position="228"/>
        <end position="296"/>
    </location>
</feature>
<protein>
    <submittedName>
        <fullName evidence="10">B-cell lymphoma/leukemia 11A-like protein</fullName>
    </submittedName>
</protein>
<keyword evidence="8" id="KW-0539">Nucleus</keyword>
<dbReference type="EMBL" id="NCKV01000026">
    <property type="protein sequence ID" value="RWS31922.1"/>
    <property type="molecule type" value="Genomic_DNA"/>
</dbReference>
<keyword evidence="3" id="KW-0677">Repeat</keyword>
<keyword evidence="4" id="KW-0863">Zinc-finger</keyword>
<evidence type="ECO:0000256" key="3">
    <source>
        <dbReference type="ARBA" id="ARBA00022737"/>
    </source>
</evidence>
<evidence type="ECO:0000256" key="1">
    <source>
        <dbReference type="ARBA" id="ARBA00004123"/>
    </source>
</evidence>
<name>A0A443SWL1_9ACAR</name>
<feature type="compositionally biased region" description="Polar residues" evidence="9">
    <location>
        <begin position="180"/>
        <end position="210"/>
    </location>
</feature>
<keyword evidence="11" id="KW-1185">Reference proteome</keyword>
<dbReference type="STRING" id="299467.A0A443SWL1"/>
<keyword evidence="5" id="KW-0862">Zinc</keyword>
<dbReference type="Proteomes" id="UP000288716">
    <property type="component" value="Unassembled WGS sequence"/>
</dbReference>
<evidence type="ECO:0000256" key="4">
    <source>
        <dbReference type="ARBA" id="ARBA00022771"/>
    </source>
</evidence>